<dbReference type="GO" id="GO:0005524">
    <property type="term" value="F:ATP binding"/>
    <property type="evidence" value="ECO:0007669"/>
    <property type="project" value="UniProtKB-KW"/>
</dbReference>
<feature type="non-terminal residue" evidence="3">
    <location>
        <position position="1"/>
    </location>
</feature>
<keyword evidence="3" id="KW-0067">ATP-binding</keyword>
<name>A0A7W4NTG9_9PROT</name>
<dbReference type="GO" id="GO:0016887">
    <property type="term" value="F:ATP hydrolysis activity"/>
    <property type="evidence" value="ECO:0007669"/>
    <property type="project" value="InterPro"/>
</dbReference>
<keyword evidence="3" id="KW-0547">Nucleotide-binding</keyword>
<dbReference type="Pfam" id="PF00005">
    <property type="entry name" value="ABC_tran"/>
    <property type="match status" value="1"/>
</dbReference>
<reference evidence="3 4" key="1">
    <citation type="submission" date="2020-04" db="EMBL/GenBank/DDBJ databases">
        <title>Description of novel Gluconacetobacter.</title>
        <authorList>
            <person name="Sombolestani A."/>
        </authorList>
    </citation>
    <scope>NUCLEOTIDE SEQUENCE [LARGE SCALE GENOMIC DNA]</scope>
    <source>
        <strain evidence="3 4">LMG 19747</strain>
    </source>
</reference>
<proteinExistence type="predicted"/>
<comment type="caution">
    <text evidence="3">The sequence shown here is derived from an EMBL/GenBank/DDBJ whole genome shotgun (WGS) entry which is preliminary data.</text>
</comment>
<dbReference type="EMBL" id="JABEQJ010000034">
    <property type="protein sequence ID" value="MBB2162285.1"/>
    <property type="molecule type" value="Genomic_DNA"/>
</dbReference>
<evidence type="ECO:0000259" key="2">
    <source>
        <dbReference type="Pfam" id="PF00005"/>
    </source>
</evidence>
<dbReference type="Proteomes" id="UP000589085">
    <property type="component" value="Unassembled WGS sequence"/>
</dbReference>
<evidence type="ECO:0000313" key="3">
    <source>
        <dbReference type="EMBL" id="MBB2162285.1"/>
    </source>
</evidence>
<protein>
    <submittedName>
        <fullName evidence="3">ATP-binding cassette domain-containing protein</fullName>
    </submittedName>
</protein>
<accession>A0A7W4NTG9</accession>
<feature type="region of interest" description="Disordered" evidence="1">
    <location>
        <begin position="1"/>
        <end position="28"/>
    </location>
</feature>
<dbReference type="RefSeq" id="WP_182999104.1">
    <property type="nucleotide sequence ID" value="NZ_JABEQJ010000034.1"/>
</dbReference>
<gene>
    <name evidence="3" type="ORF">HLH48_19325</name>
</gene>
<dbReference type="InterPro" id="IPR003439">
    <property type="entry name" value="ABC_transporter-like_ATP-bd"/>
</dbReference>
<dbReference type="SUPFAM" id="SSF52540">
    <property type="entry name" value="P-loop containing nucleoside triphosphate hydrolases"/>
    <property type="match status" value="1"/>
</dbReference>
<organism evidence="3 4">
    <name type="scientific">Gluconacetobacter sacchari</name>
    <dbReference type="NCBI Taxonomy" id="92759"/>
    <lineage>
        <taxon>Bacteria</taxon>
        <taxon>Pseudomonadati</taxon>
        <taxon>Pseudomonadota</taxon>
        <taxon>Alphaproteobacteria</taxon>
        <taxon>Acetobacterales</taxon>
        <taxon>Acetobacteraceae</taxon>
        <taxon>Gluconacetobacter</taxon>
    </lineage>
</organism>
<evidence type="ECO:0000256" key="1">
    <source>
        <dbReference type="SAM" id="MobiDB-lite"/>
    </source>
</evidence>
<evidence type="ECO:0000313" key="4">
    <source>
        <dbReference type="Proteomes" id="UP000589085"/>
    </source>
</evidence>
<dbReference type="Gene3D" id="3.40.50.300">
    <property type="entry name" value="P-loop containing nucleotide triphosphate hydrolases"/>
    <property type="match status" value="1"/>
</dbReference>
<sequence length="77" mass="7957">CLENGKAPATPSDTHQITSIPTRDTGSEGPCEISGLAVSYGQSVLIEGENGAGKTTLANIISGHFSTFGGKIRRPKK</sequence>
<dbReference type="AlphaFoldDB" id="A0A7W4NTG9"/>
<feature type="domain" description="ABC transporter" evidence="2">
    <location>
        <begin position="36"/>
        <end position="73"/>
    </location>
</feature>
<feature type="compositionally biased region" description="Polar residues" evidence="1">
    <location>
        <begin position="11"/>
        <end position="24"/>
    </location>
</feature>
<dbReference type="InterPro" id="IPR027417">
    <property type="entry name" value="P-loop_NTPase"/>
</dbReference>